<comment type="caution">
    <text evidence="2">The sequence shown here is derived from an EMBL/GenBank/DDBJ whole genome shotgun (WGS) entry which is preliminary data.</text>
</comment>
<evidence type="ECO:0000256" key="1">
    <source>
        <dbReference type="SAM" id="MobiDB-lite"/>
    </source>
</evidence>
<feature type="region of interest" description="Disordered" evidence="1">
    <location>
        <begin position="48"/>
        <end position="74"/>
    </location>
</feature>
<dbReference type="Proteomes" id="UP001501084">
    <property type="component" value="Unassembled WGS sequence"/>
</dbReference>
<evidence type="ECO:0000313" key="3">
    <source>
        <dbReference type="Proteomes" id="UP001501084"/>
    </source>
</evidence>
<protein>
    <submittedName>
        <fullName evidence="2">Uncharacterized protein</fullName>
    </submittedName>
</protein>
<proteinExistence type="predicted"/>
<reference evidence="3" key="1">
    <citation type="journal article" date="2019" name="Int. J. Syst. Evol. Microbiol.">
        <title>The Global Catalogue of Microorganisms (GCM) 10K type strain sequencing project: providing services to taxonomists for standard genome sequencing and annotation.</title>
        <authorList>
            <consortium name="The Broad Institute Genomics Platform"/>
            <consortium name="The Broad Institute Genome Sequencing Center for Infectious Disease"/>
            <person name="Wu L."/>
            <person name="Ma J."/>
        </authorList>
    </citation>
    <scope>NUCLEOTIDE SEQUENCE [LARGE SCALE GENOMIC DNA]</scope>
    <source>
        <strain evidence="3">JCM 14919</strain>
    </source>
</reference>
<feature type="region of interest" description="Disordered" evidence="1">
    <location>
        <begin position="1"/>
        <end position="31"/>
    </location>
</feature>
<keyword evidence="3" id="KW-1185">Reference proteome</keyword>
<gene>
    <name evidence="2" type="ORF">GCM10009786_24670</name>
</gene>
<organism evidence="2 3">
    <name type="scientific">Leucobacter alluvii</name>
    <dbReference type="NCBI Taxonomy" id="340321"/>
    <lineage>
        <taxon>Bacteria</taxon>
        <taxon>Bacillati</taxon>
        <taxon>Actinomycetota</taxon>
        <taxon>Actinomycetes</taxon>
        <taxon>Micrococcales</taxon>
        <taxon>Microbacteriaceae</taxon>
        <taxon>Leucobacter</taxon>
    </lineage>
</organism>
<sequence length="74" mass="7747">MRQTSPIGRITPGFMRKKPRRGGTYSAKNSRGTLDAARRCAVALHAARARSTAATNSGGTVVARGSGDSDTRTV</sequence>
<evidence type="ECO:0000313" key="2">
    <source>
        <dbReference type="EMBL" id="GAA2189844.1"/>
    </source>
</evidence>
<name>A0ABP5N3T0_9MICO</name>
<dbReference type="EMBL" id="BAAAOP010000012">
    <property type="protein sequence ID" value="GAA2189844.1"/>
    <property type="molecule type" value="Genomic_DNA"/>
</dbReference>
<accession>A0ABP5N3T0</accession>